<dbReference type="AlphaFoldDB" id="A0AAP0PKW3"/>
<comment type="caution">
    <text evidence="1">The sequence shown here is derived from an EMBL/GenBank/DDBJ whole genome shotgun (WGS) entry which is preliminary data.</text>
</comment>
<accession>A0AAP0PKW3</accession>
<dbReference type="Proteomes" id="UP001417504">
    <property type="component" value="Unassembled WGS sequence"/>
</dbReference>
<keyword evidence="2" id="KW-1185">Reference proteome</keyword>
<gene>
    <name evidence="1" type="ORF">Sjap_004409</name>
</gene>
<organism evidence="1 2">
    <name type="scientific">Stephania japonica</name>
    <dbReference type="NCBI Taxonomy" id="461633"/>
    <lineage>
        <taxon>Eukaryota</taxon>
        <taxon>Viridiplantae</taxon>
        <taxon>Streptophyta</taxon>
        <taxon>Embryophyta</taxon>
        <taxon>Tracheophyta</taxon>
        <taxon>Spermatophyta</taxon>
        <taxon>Magnoliopsida</taxon>
        <taxon>Ranunculales</taxon>
        <taxon>Menispermaceae</taxon>
        <taxon>Menispermoideae</taxon>
        <taxon>Cissampelideae</taxon>
        <taxon>Stephania</taxon>
    </lineage>
</organism>
<name>A0AAP0PKW3_9MAGN</name>
<evidence type="ECO:0000313" key="2">
    <source>
        <dbReference type="Proteomes" id="UP001417504"/>
    </source>
</evidence>
<sequence length="119" mass="13554">METSQQEKILQTKVHQWAGGDHLLQKTMKSLLGSQEWELLILQELTQGLCRQTEWGSICGTYNIDTICPCLTHVIYPEVYPIPDMIGIALQQRDASRGCKNPNTAHWVHWGRRGSEPLP</sequence>
<dbReference type="EMBL" id="JBBNAE010000002">
    <property type="protein sequence ID" value="KAK9144506.1"/>
    <property type="molecule type" value="Genomic_DNA"/>
</dbReference>
<evidence type="ECO:0000313" key="1">
    <source>
        <dbReference type="EMBL" id="KAK9144506.1"/>
    </source>
</evidence>
<proteinExistence type="predicted"/>
<reference evidence="1 2" key="1">
    <citation type="submission" date="2024-01" db="EMBL/GenBank/DDBJ databases">
        <title>Genome assemblies of Stephania.</title>
        <authorList>
            <person name="Yang L."/>
        </authorList>
    </citation>
    <scope>NUCLEOTIDE SEQUENCE [LARGE SCALE GENOMIC DNA]</scope>
    <source>
        <strain evidence="1">QJT</strain>
        <tissue evidence="1">Leaf</tissue>
    </source>
</reference>
<protein>
    <submittedName>
        <fullName evidence="1">Uncharacterized protein</fullName>
    </submittedName>
</protein>